<dbReference type="AlphaFoldDB" id="A0A382H958"/>
<gene>
    <name evidence="1" type="ORF">METZ01_LOCUS236596</name>
</gene>
<feature type="non-terminal residue" evidence="1">
    <location>
        <position position="1"/>
    </location>
</feature>
<sequence length="92" mass="10150">VSAFPILSRFQNDCHVKVVEATPEQTIDALAAECARHSIGLHVADQPGMILRVRATTEADDAEPWPRDITVAEARLKHFDCIDVYFTDSDAA</sequence>
<organism evidence="1">
    <name type="scientific">marine metagenome</name>
    <dbReference type="NCBI Taxonomy" id="408172"/>
    <lineage>
        <taxon>unclassified sequences</taxon>
        <taxon>metagenomes</taxon>
        <taxon>ecological metagenomes</taxon>
    </lineage>
</organism>
<proteinExistence type="predicted"/>
<dbReference type="Pfam" id="PF06234">
    <property type="entry name" value="TmoB"/>
    <property type="match status" value="1"/>
</dbReference>
<name>A0A382H958_9ZZZZ</name>
<dbReference type="InterPro" id="IPR009355">
    <property type="entry name" value="Toluene_mOase_B"/>
</dbReference>
<dbReference type="EMBL" id="UINC01059864">
    <property type="protein sequence ID" value="SVB83742.1"/>
    <property type="molecule type" value="Genomic_DNA"/>
</dbReference>
<evidence type="ECO:0000313" key="1">
    <source>
        <dbReference type="EMBL" id="SVB83742.1"/>
    </source>
</evidence>
<protein>
    <submittedName>
        <fullName evidence="1">Uncharacterized protein</fullName>
    </submittedName>
</protein>
<accession>A0A382H958</accession>
<reference evidence="1" key="1">
    <citation type="submission" date="2018-05" db="EMBL/GenBank/DDBJ databases">
        <authorList>
            <person name="Lanie J.A."/>
            <person name="Ng W.-L."/>
            <person name="Kazmierczak K.M."/>
            <person name="Andrzejewski T.M."/>
            <person name="Davidsen T.M."/>
            <person name="Wayne K.J."/>
            <person name="Tettelin H."/>
            <person name="Glass J.I."/>
            <person name="Rusch D."/>
            <person name="Podicherti R."/>
            <person name="Tsui H.-C.T."/>
            <person name="Winkler M.E."/>
        </authorList>
    </citation>
    <scope>NUCLEOTIDE SEQUENCE</scope>
</reference>
<dbReference type="SUPFAM" id="SSF110814">
    <property type="entry name" value="TmoB-like"/>
    <property type="match status" value="1"/>
</dbReference>
<dbReference type="InterPro" id="IPR036713">
    <property type="entry name" value="TmoB-like_sf"/>
</dbReference>
<dbReference type="Gene3D" id="3.10.20.270">
    <property type="entry name" value="TmoB-like"/>
    <property type="match status" value="1"/>
</dbReference>